<evidence type="ECO:0000313" key="3">
    <source>
        <dbReference type="Proteomes" id="UP000247702"/>
    </source>
</evidence>
<feature type="region of interest" description="Disordered" evidence="1">
    <location>
        <begin position="150"/>
        <end position="203"/>
    </location>
</feature>
<proteinExistence type="predicted"/>
<evidence type="ECO:0000313" key="2">
    <source>
        <dbReference type="EMBL" id="GBB91465.1"/>
    </source>
</evidence>
<feature type="compositionally biased region" description="Low complexity" evidence="1">
    <location>
        <begin position="186"/>
        <end position="203"/>
    </location>
</feature>
<dbReference type="EMBL" id="BEXD01000977">
    <property type="protein sequence ID" value="GBB91465.1"/>
    <property type="molecule type" value="Genomic_DNA"/>
</dbReference>
<name>A0A2Z6QPH1_9GLOM</name>
<dbReference type="Proteomes" id="UP000247702">
    <property type="component" value="Unassembled WGS sequence"/>
</dbReference>
<keyword evidence="3" id="KW-1185">Reference proteome</keyword>
<evidence type="ECO:0000256" key="1">
    <source>
        <dbReference type="SAM" id="MobiDB-lite"/>
    </source>
</evidence>
<protein>
    <submittedName>
        <fullName evidence="2">Uncharacterized protein</fullName>
    </submittedName>
</protein>
<reference evidence="2 3" key="1">
    <citation type="submission" date="2017-11" db="EMBL/GenBank/DDBJ databases">
        <title>The genome of Rhizophagus clarus HR1 reveals common genetic basis of auxotrophy among arbuscular mycorrhizal fungi.</title>
        <authorList>
            <person name="Kobayashi Y."/>
        </authorList>
    </citation>
    <scope>NUCLEOTIDE SEQUENCE [LARGE SCALE GENOMIC DNA]</scope>
    <source>
        <strain evidence="2 3">HR1</strain>
    </source>
</reference>
<dbReference type="AlphaFoldDB" id="A0A2Z6QPH1"/>
<organism evidence="2 3">
    <name type="scientific">Rhizophagus clarus</name>
    <dbReference type="NCBI Taxonomy" id="94130"/>
    <lineage>
        <taxon>Eukaryota</taxon>
        <taxon>Fungi</taxon>
        <taxon>Fungi incertae sedis</taxon>
        <taxon>Mucoromycota</taxon>
        <taxon>Glomeromycotina</taxon>
        <taxon>Glomeromycetes</taxon>
        <taxon>Glomerales</taxon>
        <taxon>Glomeraceae</taxon>
        <taxon>Rhizophagus</taxon>
    </lineage>
</organism>
<accession>A0A2Z6QPH1</accession>
<sequence>MDNLTELEHYKSLYKFYKNKYELILNQNVRLQNSVGTVDTIMSDSNVDMDGPLNKLLQYSIPEHSPLESSTSTPCSTLYHESNNSKLARILNCDLAMNDLSTFDKASKIWSNLNIRCIEKFGSQDHIKNDVNMSDIMWVTINLPAYRTVEDNNTESNSPPQAPLSVDESIKSNPLVNERNEKASAEKTPAAKTSSAKAPAAKAPVVKASAAKASAAKASARPILKLIEKISDVEVEVLIESQASTSETVGSQAVISEVKEESRTLAFTLTSKTLIQKRKINCIEVLSKDNDESDDNDNALTKDILNST</sequence>
<comment type="caution">
    <text evidence="2">The sequence shown here is derived from an EMBL/GenBank/DDBJ whole genome shotgun (WGS) entry which is preliminary data.</text>
</comment>
<gene>
    <name evidence="2" type="ORF">RclHR1_18780007</name>
</gene>